<dbReference type="PANTHER" id="PTHR21666:SF289">
    <property type="entry name" value="L-ALA--D-GLU ENDOPEPTIDASE"/>
    <property type="match status" value="1"/>
</dbReference>
<dbReference type="Proteomes" id="UP000593605">
    <property type="component" value="Chromosome"/>
</dbReference>
<name>A0A7M1T3Z4_9FLAO</name>
<reference evidence="3 4" key="1">
    <citation type="submission" date="2020-10" db="EMBL/GenBank/DDBJ databases">
        <title>Complete genome of Cruoricapor ignavus strain M1214 isolated from the blood culture of a febrile patient.</title>
        <authorList>
            <person name="Guglielmino C.J.D."/>
        </authorList>
    </citation>
    <scope>NUCLEOTIDE SEQUENCE [LARGE SCALE GENOMIC DNA]</scope>
    <source>
        <strain evidence="3 4">M1214</strain>
    </source>
</reference>
<accession>A0A7M1T3Z4</accession>
<dbReference type="SUPFAM" id="SSF51261">
    <property type="entry name" value="Duplicated hybrid motif"/>
    <property type="match status" value="1"/>
</dbReference>
<dbReference type="EMBL" id="CP063145">
    <property type="protein sequence ID" value="QOR74608.1"/>
    <property type="molecule type" value="Genomic_DNA"/>
</dbReference>
<dbReference type="PANTHER" id="PTHR21666">
    <property type="entry name" value="PEPTIDASE-RELATED"/>
    <property type="match status" value="1"/>
</dbReference>
<dbReference type="RefSeq" id="WP_193440592.1">
    <property type="nucleotide sequence ID" value="NZ_CP063145.1"/>
</dbReference>
<sequence length="271" mass="30345">MKNSFLVAAVAISFSVKAQFNTIKYFAPPSKKLEVQRMEIPLPKKDINKKKLSNKELLQGSLDSMRSLIKLYHEENQMNVANLRRMRDSLILVSSLQRSIPKNSIKATANSMQTFDFVPEPITETLISKMSMPVDGKLSITSGFGNRIHPVLGFMKMHNGIDIAVSYQRVKAVLDGVVSNVGYDAASGNFMKIRHSEKYETAYLHLSEIYYKPGERVNAGYVIGRSGNSGRSTGPHLHFAVKENGQYINPVRFLNQLISVNNIMANINYGN</sequence>
<evidence type="ECO:0000259" key="2">
    <source>
        <dbReference type="Pfam" id="PF01551"/>
    </source>
</evidence>
<evidence type="ECO:0000256" key="1">
    <source>
        <dbReference type="ARBA" id="ARBA00022729"/>
    </source>
</evidence>
<evidence type="ECO:0000313" key="3">
    <source>
        <dbReference type="EMBL" id="QOR74608.1"/>
    </source>
</evidence>
<keyword evidence="1" id="KW-0732">Signal</keyword>
<evidence type="ECO:0000313" key="4">
    <source>
        <dbReference type="Proteomes" id="UP000593605"/>
    </source>
</evidence>
<protein>
    <submittedName>
        <fullName evidence="3">M23 family metallopeptidase</fullName>
    </submittedName>
</protein>
<dbReference type="InterPro" id="IPR011055">
    <property type="entry name" value="Dup_hybrid_motif"/>
</dbReference>
<proteinExistence type="predicted"/>
<dbReference type="InterPro" id="IPR050570">
    <property type="entry name" value="Cell_wall_metabolism_enzyme"/>
</dbReference>
<dbReference type="GO" id="GO:0004222">
    <property type="term" value="F:metalloendopeptidase activity"/>
    <property type="evidence" value="ECO:0007669"/>
    <property type="project" value="TreeGrafter"/>
</dbReference>
<gene>
    <name evidence="3" type="ORF">IMZ16_04015</name>
</gene>
<dbReference type="Gene3D" id="2.70.70.10">
    <property type="entry name" value="Glucose Permease (Domain IIA)"/>
    <property type="match status" value="1"/>
</dbReference>
<dbReference type="Pfam" id="PF01551">
    <property type="entry name" value="Peptidase_M23"/>
    <property type="match status" value="1"/>
</dbReference>
<organism evidence="3 4">
    <name type="scientific">Cruoricaptor ignavus</name>
    <dbReference type="NCBI Taxonomy" id="1118202"/>
    <lineage>
        <taxon>Bacteria</taxon>
        <taxon>Pseudomonadati</taxon>
        <taxon>Bacteroidota</taxon>
        <taxon>Flavobacteriia</taxon>
        <taxon>Flavobacteriales</taxon>
        <taxon>Weeksellaceae</taxon>
        <taxon>Cruoricaptor</taxon>
    </lineage>
</organism>
<feature type="domain" description="M23ase beta-sheet core" evidence="2">
    <location>
        <begin position="156"/>
        <end position="250"/>
    </location>
</feature>
<dbReference type="AlphaFoldDB" id="A0A7M1T3Z4"/>
<dbReference type="CDD" id="cd12797">
    <property type="entry name" value="M23_peptidase"/>
    <property type="match status" value="1"/>
</dbReference>
<dbReference type="InterPro" id="IPR016047">
    <property type="entry name" value="M23ase_b-sheet_dom"/>
</dbReference>
<dbReference type="KEGG" id="civ:IMZ16_04015"/>